<evidence type="ECO:0000259" key="2">
    <source>
        <dbReference type="PROSITE" id="PS50041"/>
    </source>
</evidence>
<evidence type="ECO:0000313" key="3">
    <source>
        <dbReference type="Proteomes" id="UP000887540"/>
    </source>
</evidence>
<dbReference type="SUPFAM" id="SSF56436">
    <property type="entry name" value="C-type lectin-like"/>
    <property type="match status" value="6"/>
</dbReference>
<name>A0A914CIG7_9BILA</name>
<accession>A0A914CIG7</accession>
<keyword evidence="3" id="KW-1185">Reference proteome</keyword>
<dbReference type="InterPro" id="IPR001304">
    <property type="entry name" value="C-type_lectin-like"/>
</dbReference>
<dbReference type="PANTHER" id="PTHR22803">
    <property type="entry name" value="MANNOSE, PHOSPHOLIPASE, LECTIN RECEPTOR RELATED"/>
    <property type="match status" value="1"/>
</dbReference>
<dbReference type="Proteomes" id="UP000887540">
    <property type="component" value="Unplaced"/>
</dbReference>
<feature type="domain" description="C-type lectin" evidence="2">
    <location>
        <begin position="643"/>
        <end position="762"/>
    </location>
</feature>
<dbReference type="Gene3D" id="3.10.100.10">
    <property type="entry name" value="Mannose-Binding Protein A, subunit A"/>
    <property type="match status" value="6"/>
</dbReference>
<proteinExistence type="predicted"/>
<feature type="domain" description="C-type lectin" evidence="2">
    <location>
        <begin position="346"/>
        <end position="465"/>
    </location>
</feature>
<feature type="domain" description="C-type lectin" evidence="2">
    <location>
        <begin position="45"/>
        <end position="164"/>
    </location>
</feature>
<feature type="chain" id="PRO_5036743596" evidence="1">
    <location>
        <begin position="16"/>
        <end position="906"/>
    </location>
</feature>
<dbReference type="SMART" id="SM00034">
    <property type="entry name" value="CLECT"/>
    <property type="match status" value="6"/>
</dbReference>
<dbReference type="InterPro" id="IPR016186">
    <property type="entry name" value="C-type_lectin-like/link_sf"/>
</dbReference>
<evidence type="ECO:0000313" key="4">
    <source>
        <dbReference type="WBParaSite" id="ACRNAN_scaffold10736.g20652.t1"/>
    </source>
</evidence>
<feature type="signal peptide" evidence="1">
    <location>
        <begin position="1"/>
        <end position="15"/>
    </location>
</feature>
<feature type="domain" description="C-type lectin" evidence="2">
    <location>
        <begin position="479"/>
        <end position="598"/>
    </location>
</feature>
<dbReference type="WBParaSite" id="ACRNAN_scaffold10736.g20652.t1">
    <property type="protein sequence ID" value="ACRNAN_scaffold10736.g20652.t1"/>
    <property type="gene ID" value="ACRNAN_scaffold10736.g20652"/>
</dbReference>
<dbReference type="PROSITE" id="PS50041">
    <property type="entry name" value="C_TYPE_LECTIN_2"/>
    <property type="match status" value="6"/>
</dbReference>
<evidence type="ECO:0000256" key="1">
    <source>
        <dbReference type="SAM" id="SignalP"/>
    </source>
</evidence>
<feature type="domain" description="C-type lectin" evidence="2">
    <location>
        <begin position="178"/>
        <end position="296"/>
    </location>
</feature>
<protein>
    <submittedName>
        <fullName evidence="4">C-type lectin domain-containing protein</fullName>
    </submittedName>
</protein>
<dbReference type="InterPro" id="IPR050111">
    <property type="entry name" value="C-type_lectin/snaclec_domain"/>
</dbReference>
<keyword evidence="1" id="KW-0732">Signal</keyword>
<dbReference type="CDD" id="cd00037">
    <property type="entry name" value="CLECT"/>
    <property type="match status" value="6"/>
</dbReference>
<reference evidence="4" key="1">
    <citation type="submission" date="2022-11" db="UniProtKB">
        <authorList>
            <consortium name="WormBaseParasite"/>
        </authorList>
    </citation>
    <scope>IDENTIFICATION</scope>
</reference>
<dbReference type="AlphaFoldDB" id="A0A914CIG7"/>
<sequence length="906" mass="98323">MFLLAFVFFLSSTATFQVANAVAATPTPCGVPNNYCPGGWTYYPPRQECYMATATALHYQQALDQCSQFGGTLVSIHDQAQNDFINNTIVSTVPASRYWIGLKCTGQSCRWNDGTPYDFNNFANGRPDGASGSAACSGACLVTMLNTGKWDDHGDFAPFNAICQRKSYCPEGWTYYPARQQCYKATQPLRYFQALSQCSQLGGSLASIHGEAQNTFINNTVMPTVPSQRYWIGLICLGQRCRWLDGTPYDYNNFANGRPDGATGSAACIGVCYVSIWNFGKWDDHGDYAPFSAICQSQAAATNLPCVPETTTTKLAPTTTTKAPTTTKPGCNNNNYCPSGWIYYPEHQDCYMVTATALHYQQALDQCSQLGGALVSIHDQAQNGFINSTVISTVPASRYWIGLQCVGQNCTWLDGTPYDYSNFYNGAPDGATGGAACSGACYVTFLNVGKWDDHGDFAPFNAICQKKSYCPEGWTYYAARQECYKATTPLHYQQARDQCSQLGGDLVSIHNQAQNDFINNTVMPAVSSPRYWIGLQCVGKSCIWLDGTPYDYGNFANGVPDGAAGPAACNGACYVSIWSGLGKWDDHGDFSPFSAICLKKAITSDPCATTTPAPTTISALTTTLAPCENTNNNCPNGWAYYPARQECYMVTATALHYQQALDQCSQLGGDLASIHDQAQNDFINTTVVSAVPASRYWIGLQCVGQNCTWLDKTPYDFNNFYNGAPDGASGGAACSGACYVTFLNVGKWDDHGDFAPYNAICQRKSYCPDGWAYYPAHQKCYKATTPLHYQQARDQCSQLGGNLASIHDQAQNDFINSTVMPTVSSQRYWIGLQCVGQNCNWLDGTPFDYGNFANGIPDGATGGAACNGACFVSIWNGLGKWDDHGDYAPFSAICQTQANGSGQACI</sequence>
<dbReference type="InterPro" id="IPR016187">
    <property type="entry name" value="CTDL_fold"/>
</dbReference>
<dbReference type="Pfam" id="PF00059">
    <property type="entry name" value="Lectin_C"/>
    <property type="match status" value="6"/>
</dbReference>
<organism evidence="3 4">
    <name type="scientific">Acrobeloides nanus</name>
    <dbReference type="NCBI Taxonomy" id="290746"/>
    <lineage>
        <taxon>Eukaryota</taxon>
        <taxon>Metazoa</taxon>
        <taxon>Ecdysozoa</taxon>
        <taxon>Nematoda</taxon>
        <taxon>Chromadorea</taxon>
        <taxon>Rhabditida</taxon>
        <taxon>Tylenchina</taxon>
        <taxon>Cephalobomorpha</taxon>
        <taxon>Cephaloboidea</taxon>
        <taxon>Cephalobidae</taxon>
        <taxon>Acrobeloides</taxon>
    </lineage>
</organism>
<feature type="domain" description="C-type lectin" evidence="2">
    <location>
        <begin position="776"/>
        <end position="895"/>
    </location>
</feature>